<sequence>MSYSELNERYRVWLHKLRPDMVWYERAADIPDGADCIGIGREGKSYRGLGEAQSLRKLVTEKVDQPMLEEIARLKQLDYLELGWPVMARDLAPLAELENLTVLKIEGPRHLADFTPVCALPALTHLFLSSAKHMTGLDWLLPLKDRLVALGVEGSMWTKHPIPSLAPLEGFALEALFLTGTTLEDQDLSPLATMPNLEIFGTALNAPKAQFMALKAEKPELECNWFDEDSWAGVRDPRPRR</sequence>
<protein>
    <recommendedName>
        <fullName evidence="3">Leucine Rich repeats (2 copies)</fullName>
    </recommendedName>
</protein>
<dbReference type="InterPro" id="IPR032675">
    <property type="entry name" value="LRR_dom_sf"/>
</dbReference>
<evidence type="ECO:0000313" key="1">
    <source>
        <dbReference type="EMBL" id="MFD1344477.1"/>
    </source>
</evidence>
<dbReference type="SUPFAM" id="SSF52047">
    <property type="entry name" value="RNI-like"/>
    <property type="match status" value="1"/>
</dbReference>
<keyword evidence="2" id="KW-1185">Reference proteome</keyword>
<dbReference type="RefSeq" id="WP_386806058.1">
    <property type="nucleotide sequence ID" value="NZ_JBHTMU010000052.1"/>
</dbReference>
<name>A0ABW3ZNS2_9RHOB</name>
<gene>
    <name evidence="1" type="ORF">ACFQ4E_18750</name>
</gene>
<accession>A0ABW3ZNS2</accession>
<reference evidence="2" key="1">
    <citation type="journal article" date="2019" name="Int. J. Syst. Evol. Microbiol.">
        <title>The Global Catalogue of Microorganisms (GCM) 10K type strain sequencing project: providing services to taxonomists for standard genome sequencing and annotation.</title>
        <authorList>
            <consortium name="The Broad Institute Genomics Platform"/>
            <consortium name="The Broad Institute Genome Sequencing Center for Infectious Disease"/>
            <person name="Wu L."/>
            <person name="Ma J."/>
        </authorList>
    </citation>
    <scope>NUCLEOTIDE SEQUENCE [LARGE SCALE GENOMIC DNA]</scope>
    <source>
        <strain evidence="2">CCUG 62953</strain>
    </source>
</reference>
<dbReference type="EMBL" id="JBHTMU010000052">
    <property type="protein sequence ID" value="MFD1344477.1"/>
    <property type="molecule type" value="Genomic_DNA"/>
</dbReference>
<organism evidence="1 2">
    <name type="scientific">Litorisediminicola beolgyonensis</name>
    <dbReference type="NCBI Taxonomy" id="1173614"/>
    <lineage>
        <taxon>Bacteria</taxon>
        <taxon>Pseudomonadati</taxon>
        <taxon>Pseudomonadota</taxon>
        <taxon>Alphaproteobacteria</taxon>
        <taxon>Rhodobacterales</taxon>
        <taxon>Paracoccaceae</taxon>
        <taxon>Litorisediminicola</taxon>
    </lineage>
</organism>
<proteinExistence type="predicted"/>
<dbReference type="Proteomes" id="UP001597135">
    <property type="component" value="Unassembled WGS sequence"/>
</dbReference>
<dbReference type="Gene3D" id="3.80.10.10">
    <property type="entry name" value="Ribonuclease Inhibitor"/>
    <property type="match status" value="1"/>
</dbReference>
<evidence type="ECO:0008006" key="3">
    <source>
        <dbReference type="Google" id="ProtNLM"/>
    </source>
</evidence>
<evidence type="ECO:0000313" key="2">
    <source>
        <dbReference type="Proteomes" id="UP001597135"/>
    </source>
</evidence>
<comment type="caution">
    <text evidence="1">The sequence shown here is derived from an EMBL/GenBank/DDBJ whole genome shotgun (WGS) entry which is preliminary data.</text>
</comment>